<comment type="similarity">
    <text evidence="1 3">Belongs to the Nudix hydrolase family.</text>
</comment>
<dbReference type="PRINTS" id="PR00502">
    <property type="entry name" value="NUDIXFAMILY"/>
</dbReference>
<dbReference type="PRINTS" id="PR01356">
    <property type="entry name" value="GFGPROTEIN"/>
</dbReference>
<dbReference type="OrthoDB" id="447842at2759"/>
<dbReference type="GO" id="GO:0035529">
    <property type="term" value="F:NADH pyrophosphatase activity"/>
    <property type="evidence" value="ECO:0007669"/>
    <property type="project" value="TreeGrafter"/>
</dbReference>
<keyword evidence="2 3" id="KW-0378">Hydrolase</keyword>
<sequence length="294" mass="33967">MAGVFCRALSLTYYHSLRIKICKMSSQTIVAKEFFGKTDHHCGVHIDSTREPCDVNNIVTCLRASLEKWKMKNIKTVWFKIERNNSDWIPHLINEGFYFHHAKKNFVTLYHLLDSNYDIPPYAHTNIGVGAFVLNELTNEILVIKEKHSSLPVSRWKLPGGYVEPGENIMEAAERELLEETGISGKFKSLVGFRHAHNYAFGCSDIYMVARLSPVTFDIKKCDKEISECVWMKLEEYANNPDVYEQNRLIARKMMEYIKKNLEIGLVNARRVNSTEPVWIYLINDQNDPTPTSL</sequence>
<evidence type="ECO:0000256" key="3">
    <source>
        <dbReference type="RuleBase" id="RU003476"/>
    </source>
</evidence>
<dbReference type="GO" id="GO:0047631">
    <property type="term" value="F:ADP-ribose diphosphatase activity"/>
    <property type="evidence" value="ECO:0007669"/>
    <property type="project" value="TreeGrafter"/>
</dbReference>
<reference evidence="5 6" key="1">
    <citation type="submission" date="2020-08" db="EMBL/GenBank/DDBJ databases">
        <title>Aphidius gifuensis genome sequencing and assembly.</title>
        <authorList>
            <person name="Du Z."/>
        </authorList>
    </citation>
    <scope>NUCLEOTIDE SEQUENCE [LARGE SCALE GENOMIC DNA]</scope>
    <source>
        <strain evidence="5">YNYX2018</strain>
        <tissue evidence="5">Adults</tissue>
    </source>
</reference>
<dbReference type="PROSITE" id="PS51462">
    <property type="entry name" value="NUDIX"/>
    <property type="match status" value="1"/>
</dbReference>
<dbReference type="PANTHER" id="PTHR13994:SF13">
    <property type="entry name" value="FI03680P"/>
    <property type="match status" value="1"/>
</dbReference>
<dbReference type="CDD" id="cd04670">
    <property type="entry name" value="NUDIX_ASFGF2_Nudt6"/>
    <property type="match status" value="1"/>
</dbReference>
<dbReference type="PANTHER" id="PTHR13994">
    <property type="entry name" value="NUDIX HYDROLASE RELATED"/>
    <property type="match status" value="1"/>
</dbReference>
<organism evidence="5 6">
    <name type="scientific">Aphidius gifuensis</name>
    <name type="common">Parasitoid wasp</name>
    <dbReference type="NCBI Taxonomy" id="684658"/>
    <lineage>
        <taxon>Eukaryota</taxon>
        <taxon>Metazoa</taxon>
        <taxon>Ecdysozoa</taxon>
        <taxon>Arthropoda</taxon>
        <taxon>Hexapoda</taxon>
        <taxon>Insecta</taxon>
        <taxon>Pterygota</taxon>
        <taxon>Neoptera</taxon>
        <taxon>Endopterygota</taxon>
        <taxon>Hymenoptera</taxon>
        <taxon>Apocrita</taxon>
        <taxon>Ichneumonoidea</taxon>
        <taxon>Braconidae</taxon>
        <taxon>Aphidiinae</taxon>
        <taxon>Aphidius</taxon>
    </lineage>
</organism>
<accession>A0A834Y240</accession>
<dbReference type="Gene3D" id="3.90.79.10">
    <property type="entry name" value="Nucleoside Triphosphate Pyrophosphohydrolase"/>
    <property type="match status" value="1"/>
</dbReference>
<feature type="domain" description="Nudix hydrolase" evidence="4">
    <location>
        <begin position="124"/>
        <end position="256"/>
    </location>
</feature>
<dbReference type="InterPro" id="IPR003293">
    <property type="entry name" value="Nudix_hydrolase6-like"/>
</dbReference>
<gene>
    <name evidence="5" type="ORF">HCN44_006589</name>
</gene>
<proteinExistence type="inferred from homology"/>
<comment type="caution">
    <text evidence="5">The sequence shown here is derived from an EMBL/GenBank/DDBJ whole genome shotgun (WGS) entry which is preliminary data.</text>
</comment>
<dbReference type="GO" id="GO:0051287">
    <property type="term" value="F:NAD binding"/>
    <property type="evidence" value="ECO:0007669"/>
    <property type="project" value="TreeGrafter"/>
</dbReference>
<dbReference type="Pfam" id="PF18290">
    <property type="entry name" value="Nudix_hydro"/>
    <property type="match status" value="1"/>
</dbReference>
<evidence type="ECO:0000256" key="2">
    <source>
        <dbReference type="ARBA" id="ARBA00022801"/>
    </source>
</evidence>
<dbReference type="InterPro" id="IPR040618">
    <property type="entry name" value="Pre-Nudix"/>
</dbReference>
<evidence type="ECO:0000259" key="4">
    <source>
        <dbReference type="PROSITE" id="PS51462"/>
    </source>
</evidence>
<keyword evidence="6" id="KW-1185">Reference proteome</keyword>
<evidence type="ECO:0000256" key="1">
    <source>
        <dbReference type="ARBA" id="ARBA00005582"/>
    </source>
</evidence>
<dbReference type="PROSITE" id="PS00893">
    <property type="entry name" value="NUDIX_BOX"/>
    <property type="match status" value="1"/>
</dbReference>
<dbReference type="InterPro" id="IPR020084">
    <property type="entry name" value="NUDIX_hydrolase_CS"/>
</dbReference>
<evidence type="ECO:0000313" key="5">
    <source>
        <dbReference type="EMBL" id="KAF7995482.1"/>
    </source>
</evidence>
<dbReference type="Pfam" id="PF00293">
    <property type="entry name" value="NUDIX"/>
    <property type="match status" value="1"/>
</dbReference>
<evidence type="ECO:0000313" key="6">
    <source>
        <dbReference type="Proteomes" id="UP000639338"/>
    </source>
</evidence>
<dbReference type="Proteomes" id="UP000639338">
    <property type="component" value="Unassembled WGS sequence"/>
</dbReference>
<dbReference type="FunFam" id="3.90.79.10:FF:000015">
    <property type="entry name" value="Nudix hydrolase 8"/>
    <property type="match status" value="1"/>
</dbReference>
<dbReference type="InterPro" id="IPR015797">
    <property type="entry name" value="NUDIX_hydrolase-like_dom_sf"/>
</dbReference>
<dbReference type="InterPro" id="IPR020476">
    <property type="entry name" value="Nudix_hydrolase"/>
</dbReference>
<protein>
    <recommendedName>
        <fullName evidence="4">Nudix hydrolase domain-containing protein</fullName>
    </recommendedName>
</protein>
<dbReference type="Gene3D" id="3.40.630.30">
    <property type="match status" value="1"/>
</dbReference>
<dbReference type="InterPro" id="IPR000086">
    <property type="entry name" value="NUDIX_hydrolase_dom"/>
</dbReference>
<dbReference type="SUPFAM" id="SSF55811">
    <property type="entry name" value="Nudix"/>
    <property type="match status" value="1"/>
</dbReference>
<dbReference type="AlphaFoldDB" id="A0A834Y240"/>
<name>A0A834Y240_APHGI</name>
<dbReference type="EMBL" id="JACMRX010000002">
    <property type="protein sequence ID" value="KAF7995482.1"/>
    <property type="molecule type" value="Genomic_DNA"/>
</dbReference>